<evidence type="ECO:0000313" key="3">
    <source>
        <dbReference type="Proteomes" id="UP000019478"/>
    </source>
</evidence>
<dbReference type="GeneID" id="19168362"/>
<name>W9Y444_9EURO</name>
<feature type="region of interest" description="Disordered" evidence="1">
    <location>
        <begin position="284"/>
        <end position="326"/>
    </location>
</feature>
<dbReference type="eggNOG" id="ENOG502T1M3">
    <property type="taxonomic scope" value="Eukaryota"/>
</dbReference>
<accession>W9Y444</accession>
<dbReference type="HOGENOM" id="CLU_018144_0_0_1"/>
<feature type="compositionally biased region" description="Polar residues" evidence="1">
    <location>
        <begin position="538"/>
        <end position="547"/>
    </location>
</feature>
<proteinExistence type="predicted"/>
<dbReference type="Proteomes" id="UP000019478">
    <property type="component" value="Unassembled WGS sequence"/>
</dbReference>
<sequence>MHLLDIPSEHVPALASILQFRPDEDLQERAKRISKNAKALPALLRPGRLERLLLPPLGHLCKMHKNLDYSVVEVVLHHIQIEVGERLNNLIWSSQLLTREQFGRVTRLRSLHALWLAPAEYEMTFLASTRDLKWQYQQDLCEACIVSHITGDLEALLDLRYAIQSRATSKFLAKHGNPRLQLWVHAWIDALLDHLTSKTGQDVDVDAIIAQNEMEARELMRLRMKIHALRKKTLVDLPGPDGDKDGEKHIHLGGVLEDADHLDEADGAELDVVDAYAALNSPPCLPAVPQRHSQSQSRNAADSNSVSADPSRKGQSPYQHPHPMPAQESFYSVDTVANNAGRVAASVLKDITECPEDKDEVYMPPRQLWKKQSPPSSASLWAKKTLPPIPTVGFIESWETVPVNSSYTIHTVPTEPPLEGQQRHRERCPADTYVNLIDLAALKSDPLLATADTWTSFGDYVCYYTHESQSQDASRFEGEPINGDSPTSSHESESESTGRELAVQRPYEHALVRSSPSCEHSNSQPPNLPQLGDEVKNTAASSTTISSWGGMYGDGVAHKKDLSWFYTEVK</sequence>
<feature type="region of interest" description="Disordered" evidence="1">
    <location>
        <begin position="472"/>
        <end position="547"/>
    </location>
</feature>
<dbReference type="STRING" id="1182542.W9Y444"/>
<keyword evidence="3" id="KW-1185">Reference proteome</keyword>
<evidence type="ECO:0000313" key="2">
    <source>
        <dbReference type="EMBL" id="EXJ87283.1"/>
    </source>
</evidence>
<gene>
    <name evidence="2" type="ORF">A1O3_04242</name>
</gene>
<comment type="caution">
    <text evidence="2">The sequence shown here is derived from an EMBL/GenBank/DDBJ whole genome shotgun (WGS) entry which is preliminary data.</text>
</comment>
<protein>
    <submittedName>
        <fullName evidence="2">Uncharacterized protein</fullName>
    </submittedName>
</protein>
<dbReference type="AlphaFoldDB" id="W9Y444"/>
<evidence type="ECO:0000256" key="1">
    <source>
        <dbReference type="SAM" id="MobiDB-lite"/>
    </source>
</evidence>
<dbReference type="EMBL" id="AMGY01000003">
    <property type="protein sequence ID" value="EXJ87283.1"/>
    <property type="molecule type" value="Genomic_DNA"/>
</dbReference>
<dbReference type="OrthoDB" id="3786931at2759"/>
<dbReference type="RefSeq" id="XP_007732562.1">
    <property type="nucleotide sequence ID" value="XM_007734372.1"/>
</dbReference>
<reference evidence="2 3" key="1">
    <citation type="submission" date="2013-03" db="EMBL/GenBank/DDBJ databases">
        <title>The Genome Sequence of Capronia epimyces CBS 606.96.</title>
        <authorList>
            <consortium name="The Broad Institute Genomics Platform"/>
            <person name="Cuomo C."/>
            <person name="de Hoog S."/>
            <person name="Gorbushina A."/>
            <person name="Walker B."/>
            <person name="Young S.K."/>
            <person name="Zeng Q."/>
            <person name="Gargeya S."/>
            <person name="Fitzgerald M."/>
            <person name="Haas B."/>
            <person name="Abouelleil A."/>
            <person name="Allen A.W."/>
            <person name="Alvarado L."/>
            <person name="Arachchi H.M."/>
            <person name="Berlin A.M."/>
            <person name="Chapman S.B."/>
            <person name="Gainer-Dewar J."/>
            <person name="Goldberg J."/>
            <person name="Griggs A."/>
            <person name="Gujja S."/>
            <person name="Hansen M."/>
            <person name="Howarth C."/>
            <person name="Imamovic A."/>
            <person name="Ireland A."/>
            <person name="Larimer J."/>
            <person name="McCowan C."/>
            <person name="Murphy C."/>
            <person name="Pearson M."/>
            <person name="Poon T.W."/>
            <person name="Priest M."/>
            <person name="Roberts A."/>
            <person name="Saif S."/>
            <person name="Shea T."/>
            <person name="Sisk P."/>
            <person name="Sykes S."/>
            <person name="Wortman J."/>
            <person name="Nusbaum C."/>
            <person name="Birren B."/>
        </authorList>
    </citation>
    <scope>NUCLEOTIDE SEQUENCE [LARGE SCALE GENOMIC DNA]</scope>
    <source>
        <strain evidence="2 3">CBS 606.96</strain>
    </source>
</reference>
<feature type="compositionally biased region" description="Polar residues" evidence="1">
    <location>
        <begin position="291"/>
        <end position="318"/>
    </location>
</feature>
<organism evidence="2 3">
    <name type="scientific">Capronia epimyces CBS 606.96</name>
    <dbReference type="NCBI Taxonomy" id="1182542"/>
    <lineage>
        <taxon>Eukaryota</taxon>
        <taxon>Fungi</taxon>
        <taxon>Dikarya</taxon>
        <taxon>Ascomycota</taxon>
        <taxon>Pezizomycotina</taxon>
        <taxon>Eurotiomycetes</taxon>
        <taxon>Chaetothyriomycetidae</taxon>
        <taxon>Chaetothyriales</taxon>
        <taxon>Herpotrichiellaceae</taxon>
        <taxon>Capronia</taxon>
    </lineage>
</organism>
<feature type="compositionally biased region" description="Polar residues" evidence="1">
    <location>
        <begin position="514"/>
        <end position="525"/>
    </location>
</feature>